<dbReference type="InterPro" id="IPR001650">
    <property type="entry name" value="Helicase_C-like"/>
</dbReference>
<keyword evidence="10" id="KW-0539">Nucleus</keyword>
<dbReference type="InterPro" id="IPR011545">
    <property type="entry name" value="DEAD/DEAH_box_helicase_dom"/>
</dbReference>
<keyword evidence="3" id="KW-0747">Spliceosome</keyword>
<evidence type="ECO:0000256" key="8">
    <source>
        <dbReference type="ARBA" id="ARBA00022840"/>
    </source>
</evidence>
<dbReference type="FunFam" id="2.60.40.150:FF:000004">
    <property type="entry name" value="RNA helicase, activating signal cointegrator 1"/>
    <property type="match status" value="1"/>
</dbReference>
<keyword evidence="4" id="KW-0677">Repeat</keyword>
<evidence type="ECO:0000259" key="13">
    <source>
        <dbReference type="PROSITE" id="PS51192"/>
    </source>
</evidence>
<proteinExistence type="predicted"/>
<dbReference type="SMART" id="SM00490">
    <property type="entry name" value="HELICc"/>
    <property type="match status" value="1"/>
</dbReference>
<dbReference type="Gene3D" id="1.10.150.20">
    <property type="entry name" value="5' to 3' exonuclease, C-terminal subdomain"/>
    <property type="match status" value="2"/>
</dbReference>
<dbReference type="Gene3D" id="1.10.10.10">
    <property type="entry name" value="Winged helix-like DNA-binding domain superfamily/Winged helix DNA-binding domain"/>
    <property type="match status" value="2"/>
</dbReference>
<evidence type="ECO:0000256" key="10">
    <source>
        <dbReference type="ARBA" id="ARBA00023242"/>
    </source>
</evidence>
<dbReference type="FunFam" id="1.10.150.20:FF:000004">
    <property type="entry name" value="U5 small nuclear ribonucleoprotein helicase"/>
    <property type="match status" value="1"/>
</dbReference>
<dbReference type="Gene3D" id="2.60.40.150">
    <property type="entry name" value="C2 domain"/>
    <property type="match status" value="2"/>
</dbReference>
<evidence type="ECO:0000256" key="3">
    <source>
        <dbReference type="ARBA" id="ARBA00022728"/>
    </source>
</evidence>
<dbReference type="GO" id="GO:0005681">
    <property type="term" value="C:spliceosomal complex"/>
    <property type="evidence" value="ECO:0007669"/>
    <property type="project" value="UniProtKB-KW"/>
</dbReference>
<evidence type="ECO:0000256" key="9">
    <source>
        <dbReference type="ARBA" id="ARBA00023187"/>
    </source>
</evidence>
<dbReference type="Pfam" id="PF23445">
    <property type="entry name" value="WHD_SNRNP200"/>
    <property type="match status" value="2"/>
</dbReference>
<dbReference type="PANTHER" id="PTHR47961">
    <property type="entry name" value="DNA POLYMERASE THETA, PUTATIVE (AFU_ORTHOLOGUE AFUA_1G05260)-RELATED"/>
    <property type="match status" value="1"/>
</dbReference>
<dbReference type="SMART" id="SM00382">
    <property type="entry name" value="AAA"/>
    <property type="match status" value="2"/>
</dbReference>
<dbReference type="CDD" id="cd18021">
    <property type="entry name" value="DEXHc_Brr2_2"/>
    <property type="match status" value="1"/>
</dbReference>
<keyword evidence="3" id="KW-0507">mRNA processing</keyword>
<evidence type="ECO:0000256" key="5">
    <source>
        <dbReference type="ARBA" id="ARBA00022741"/>
    </source>
</evidence>
<dbReference type="SMART" id="SM00973">
    <property type="entry name" value="Sec63"/>
    <property type="match status" value="2"/>
</dbReference>
<comment type="subcellular location">
    <subcellularLocation>
        <location evidence="1">Nucleus</location>
    </subcellularLocation>
</comment>
<dbReference type="GO" id="GO:0006397">
    <property type="term" value="P:mRNA processing"/>
    <property type="evidence" value="ECO:0007669"/>
    <property type="project" value="UniProtKB-ARBA"/>
</dbReference>
<dbReference type="FunFam" id="1.10.3380.10:FF:000001">
    <property type="entry name" value="U5 small nuclear ribonucleoprotein helicase"/>
    <property type="match status" value="1"/>
</dbReference>
<dbReference type="GO" id="GO:0005524">
    <property type="term" value="F:ATP binding"/>
    <property type="evidence" value="ECO:0007669"/>
    <property type="project" value="UniProtKB-KW"/>
</dbReference>
<evidence type="ECO:0000256" key="11">
    <source>
        <dbReference type="ARBA" id="ARBA00047984"/>
    </source>
</evidence>
<comment type="caution">
    <text evidence="15">The sequence shown here is derived from an EMBL/GenBank/DDBJ whole genome shotgun (WGS) entry which is preliminary data.</text>
</comment>
<dbReference type="Gene3D" id="3.40.50.300">
    <property type="entry name" value="P-loop containing nucleotide triphosphate hydrolases"/>
    <property type="match status" value="4"/>
</dbReference>
<dbReference type="InterPro" id="IPR035892">
    <property type="entry name" value="C2_domain_sf"/>
</dbReference>
<dbReference type="Pfam" id="PF00270">
    <property type="entry name" value="DEAD"/>
    <property type="match status" value="2"/>
</dbReference>
<evidence type="ECO:0000256" key="6">
    <source>
        <dbReference type="ARBA" id="ARBA00022801"/>
    </source>
</evidence>
<dbReference type="InterPro" id="IPR057842">
    <property type="entry name" value="WH_MER3"/>
</dbReference>
<dbReference type="InterPro" id="IPR036388">
    <property type="entry name" value="WH-like_DNA-bd_sf"/>
</dbReference>
<dbReference type="GO" id="GO:0003676">
    <property type="term" value="F:nucleic acid binding"/>
    <property type="evidence" value="ECO:0007669"/>
    <property type="project" value="InterPro"/>
</dbReference>
<dbReference type="SMART" id="SM00487">
    <property type="entry name" value="DEXDc"/>
    <property type="match status" value="2"/>
</dbReference>
<dbReference type="CDD" id="cd18795">
    <property type="entry name" value="SF2_C_Ski2"/>
    <property type="match status" value="1"/>
</dbReference>
<gene>
    <name evidence="15" type="ORF">F2Q70_00013301</name>
</gene>
<dbReference type="InterPro" id="IPR014756">
    <property type="entry name" value="Ig_E-set"/>
</dbReference>
<dbReference type="PROSITE" id="PS51194">
    <property type="entry name" value="HELICASE_CTER"/>
    <property type="match status" value="1"/>
</dbReference>
<dbReference type="Pfam" id="PF02889">
    <property type="entry name" value="Sec63"/>
    <property type="match status" value="3"/>
</dbReference>
<evidence type="ECO:0000313" key="15">
    <source>
        <dbReference type="EMBL" id="KAF2613963.1"/>
    </source>
</evidence>
<keyword evidence="8" id="KW-0067">ATP-binding</keyword>
<dbReference type="InterPro" id="IPR003593">
    <property type="entry name" value="AAA+_ATPase"/>
</dbReference>
<dbReference type="SUPFAM" id="SSF52540">
    <property type="entry name" value="P-loop containing nucleoside triphosphate hydrolases"/>
    <property type="match status" value="4"/>
</dbReference>
<evidence type="ECO:0000256" key="4">
    <source>
        <dbReference type="ARBA" id="ARBA00022737"/>
    </source>
</evidence>
<keyword evidence="7" id="KW-0347">Helicase</keyword>
<dbReference type="SUPFAM" id="SSF46785">
    <property type="entry name" value="Winged helix' DNA-binding domain"/>
    <property type="match status" value="2"/>
</dbReference>
<reference evidence="15" key="1">
    <citation type="submission" date="2019-12" db="EMBL/GenBank/DDBJ databases">
        <title>Genome sequencing and annotation of Brassica cretica.</title>
        <authorList>
            <person name="Studholme D.J."/>
            <person name="Sarris P.F."/>
        </authorList>
    </citation>
    <scope>NUCLEOTIDE SEQUENCE</scope>
    <source>
        <strain evidence="15">PFS-102/07</strain>
        <tissue evidence="15">Leaf</tissue>
    </source>
</reference>
<comment type="catalytic activity">
    <reaction evidence="11">
        <text>ATP + H2O = ADP + phosphate + H(+)</text>
        <dbReference type="Rhea" id="RHEA:13065"/>
        <dbReference type="ChEBI" id="CHEBI:15377"/>
        <dbReference type="ChEBI" id="CHEBI:15378"/>
        <dbReference type="ChEBI" id="CHEBI:30616"/>
        <dbReference type="ChEBI" id="CHEBI:43474"/>
        <dbReference type="ChEBI" id="CHEBI:456216"/>
        <dbReference type="EC" id="3.6.4.13"/>
    </reaction>
</comment>
<keyword evidence="6" id="KW-0378">Hydrolase</keyword>
<evidence type="ECO:0000256" key="2">
    <source>
        <dbReference type="ARBA" id="ARBA00012552"/>
    </source>
</evidence>
<feature type="domain" description="Helicase C-terminal" evidence="14">
    <location>
        <begin position="266"/>
        <end position="460"/>
    </location>
</feature>
<evidence type="ECO:0000259" key="14">
    <source>
        <dbReference type="PROSITE" id="PS51194"/>
    </source>
</evidence>
<dbReference type="Gene3D" id="1.10.3380.10">
    <property type="entry name" value="Sec63 N-terminal domain-like domain"/>
    <property type="match status" value="3"/>
</dbReference>
<keyword evidence="5" id="KW-0547">Nucleotide-binding</keyword>
<dbReference type="EMBL" id="QGKY02000089">
    <property type="protein sequence ID" value="KAF2613963.1"/>
    <property type="molecule type" value="Genomic_DNA"/>
</dbReference>
<evidence type="ECO:0000256" key="7">
    <source>
        <dbReference type="ARBA" id="ARBA00022806"/>
    </source>
</evidence>
<comment type="function">
    <text evidence="12">RNA helicase that plays an essential role in pre-mRNA splicing as component of the U5 snRNP and U4/U6-U5 tri-snRNP complexes. Involved in spliceosome assembly, activation and disassembly.</text>
</comment>
<dbReference type="PANTHER" id="PTHR47961:SF4">
    <property type="entry name" value="ACTIVATING SIGNAL COINTEGRATOR 1 COMPLEX SUBUNIT 3"/>
    <property type="match status" value="1"/>
</dbReference>
<dbReference type="SUPFAM" id="SSF81296">
    <property type="entry name" value="E set domains"/>
    <property type="match status" value="1"/>
</dbReference>
<accession>A0A8S9M9R3</accession>
<protein>
    <recommendedName>
        <fullName evidence="2">RNA helicase</fullName>
        <ecNumber evidence="2">3.6.4.13</ecNumber>
    </recommendedName>
</protein>
<dbReference type="FunFam" id="3.40.50.300:FF:000254">
    <property type="entry name" value="U5 small nuclear ribonucleoprotein helicase"/>
    <property type="match status" value="1"/>
</dbReference>
<dbReference type="InterPro" id="IPR050474">
    <property type="entry name" value="Hel308_SKI2-like"/>
</dbReference>
<dbReference type="InterPro" id="IPR004179">
    <property type="entry name" value="Sec63-dom"/>
</dbReference>
<dbReference type="InterPro" id="IPR036390">
    <property type="entry name" value="WH_DNA-bd_sf"/>
</dbReference>
<feature type="domain" description="Helicase ATP-binding" evidence="13">
    <location>
        <begin position="895"/>
        <end position="1078"/>
    </location>
</feature>
<dbReference type="InterPro" id="IPR027417">
    <property type="entry name" value="P-loop_NTPase"/>
</dbReference>
<dbReference type="PROSITE" id="PS51192">
    <property type="entry name" value="HELICASE_ATP_BIND_1"/>
    <property type="match status" value="2"/>
</dbReference>
<dbReference type="FunFam" id="1.10.150.20:FF:000013">
    <property type="entry name" value="U5 small nuclear ribonucleoprotein kDa helicase"/>
    <property type="match status" value="1"/>
</dbReference>
<keyword evidence="9" id="KW-0508">mRNA splicing</keyword>
<dbReference type="FunFam" id="1.10.10.10:FF:000024">
    <property type="entry name" value="U5 small nuclear ribonucleoprotein helicase"/>
    <property type="match status" value="1"/>
</dbReference>
<name>A0A8S9M9R3_BRACR</name>
<dbReference type="FunFam" id="3.40.50.300:FF:000102">
    <property type="entry name" value="RNA helicase, activating signal cointegrator 1"/>
    <property type="match status" value="1"/>
</dbReference>
<dbReference type="SUPFAM" id="SSF158702">
    <property type="entry name" value="Sec63 N-terminal domain-like"/>
    <property type="match status" value="2"/>
</dbReference>
<dbReference type="GO" id="GO:0016787">
    <property type="term" value="F:hydrolase activity"/>
    <property type="evidence" value="ECO:0007669"/>
    <property type="project" value="UniProtKB-KW"/>
</dbReference>
<organism evidence="15">
    <name type="scientific">Brassica cretica</name>
    <name type="common">Mustard</name>
    <dbReference type="NCBI Taxonomy" id="69181"/>
    <lineage>
        <taxon>Eukaryota</taxon>
        <taxon>Viridiplantae</taxon>
        <taxon>Streptophyta</taxon>
        <taxon>Embryophyta</taxon>
        <taxon>Tracheophyta</taxon>
        <taxon>Spermatophyta</taxon>
        <taxon>Magnoliopsida</taxon>
        <taxon>eudicotyledons</taxon>
        <taxon>Gunneridae</taxon>
        <taxon>Pentapetalae</taxon>
        <taxon>rosids</taxon>
        <taxon>malvids</taxon>
        <taxon>Brassicales</taxon>
        <taxon>Brassicaceae</taxon>
        <taxon>Brassiceae</taxon>
        <taxon>Brassica</taxon>
    </lineage>
</organism>
<sequence>MLDLEILSFDQSGLLMANKKCDLPSGSYRTHGKGYEEVHVPAVSKKVDVNEKLVKIAEMRDWAQQAFKGMQQLNRVQSKVYETALFKADNILLCAPTGAGKTNVVMLTIVQQIKRNRNDDGTFHNGNYKVVYVAPMKALVAEVVSNLSNRLKDYGVTVRELSGDQSLSGKEIEETQIIVTTPEKWDIITRKSGDRTYTQLVRLLIIDEIHLLHDNRGPVLESIVDRTLRQIETTKENIGLVGLSATLPNYEDVALFLRRFQLMNDLCYQKVVAGAGKQQVLIFVHSRKETAKTAHAIVETAMANDKLSKFLKEDSASREVLQSQIGLIKNGELRKLLPYGFAIHHVGLTRGDREIVEALFGEGHLQVLVSTATLAWSVNLPAHTVIIKGTQVYNPEKGAWMELSPLDVMQMLGRAGRPQYDQSGEGIIITGHSELQYYLSLMNEQLPIESQFISKLADQLNAEIVLGTVQNAKEACHWLGYTYLYIRMVRNPMLYGLAPDALVKDVVLEERRADLIHSAATLLDKNNLVKYDRKSGYIQVTDLGRIASYYYISHGTIATYNEHLKPMIGDIDLYRLLSLSEEFKYVSVRQDEKMELAKLLDRVPVPIKETLEESSAKINVLLQAYISQLKLEGLSLTSDMVYITQSVGRLVRALYEIVLKRGWAQLAEKALNLSKMVGKRMWSVQTPLRQFHGIPNEILMKLEKKDLVWERYYDLSSQELGELIRSPKMGRPLHKFIHQFPKLVLAAQVQPITRTVLRVELTITPDFQWDEKIHKYVEPFWITVEDNDCEKILHHECFLLKKQYISEDHTLTFTVPIFEPLPPQYFVRVVSDKWLGSQTVLPVSFRHLVLPEKHPPPTELLDLLPLPVTALRNPIYESLYQDFKHFNPVQTQVFTVLYKTYDNVLVAAPTGSGKTICAEFAILKNHQEVLLRQDDDATMRVVYIAPLEAIAKEQFRIWERKFGKGLGLRVVELTGETALDLKLLEKSQIIISTPEKWDALSRRWKQRKYVQQVSLFIVDKLHLIGEGQGGTVLEVIVSRMRYISSQGDNKIRIVALSSSLANAKDLGEWIGASSHGLFNFPLGVRPVPLEIHIQGVDISSFKARMQAMTKPTYTAIVQHAKNKKPAIVFVPTRTHVRLTAVDLMAYSQMDNPQSPDFLLGKLEELEPFVKKISEETLKETLRHGVGYLHEDLCSLDQEIVTQLFEAGRIQTCVMSSSFCWGTPLTAHLVMGRASRPLLDNTGKCVIFCHAPRKEYYKKFLYEAFPVESHLQHFLHNNFNAEVVAGVIENKQDAVDYLTWTFMYRRLPQNPNYYNLQGVSHRHLSDHLSELVENTLSDLEASKCIEIEDEMNLSAPNLGMIASYYYISYTTIERFSSLLSSKTKMKGLLEILTSASEYDMIPIRPGEEDRVRRLINHQRTLSRKREVLLSATRLLQAMVDVISSNGWLNLALLAMEASQMVTQGMWERDSVLLQLPHFTKELAKRCQENNIETVFDLVEMEDEERLVLLSMSDTELLDIAKFCNRFPNSDLTYEVVGSEDVTPGKEVKLQVTLERDMEGRTEVGAVDAPRYPKTKEEGWWLVVGDTKTNQLVAIKRVSLQKKAKGEAGFPRIHGRMILVFQALLDSRESGKTVITWKNDSCVSG</sequence>
<feature type="domain" description="Helicase ATP-binding" evidence="13">
    <location>
        <begin position="82"/>
        <end position="265"/>
    </location>
</feature>
<dbReference type="GO" id="GO:0003724">
    <property type="term" value="F:RNA helicase activity"/>
    <property type="evidence" value="ECO:0007669"/>
    <property type="project" value="UniProtKB-EC"/>
</dbReference>
<dbReference type="InterPro" id="IPR014001">
    <property type="entry name" value="Helicase_ATP-bd"/>
</dbReference>
<dbReference type="EC" id="3.6.4.13" evidence="2"/>
<dbReference type="GO" id="GO:0008380">
    <property type="term" value="P:RNA splicing"/>
    <property type="evidence" value="ECO:0007669"/>
    <property type="project" value="UniProtKB-KW"/>
</dbReference>
<dbReference type="Pfam" id="PF00271">
    <property type="entry name" value="Helicase_C"/>
    <property type="match status" value="1"/>
</dbReference>
<evidence type="ECO:0000256" key="12">
    <source>
        <dbReference type="ARBA" id="ARBA00055371"/>
    </source>
</evidence>
<evidence type="ECO:0000256" key="1">
    <source>
        <dbReference type="ARBA" id="ARBA00004123"/>
    </source>
</evidence>
<dbReference type="FunFam" id="1.10.10.10:FF:000012">
    <property type="entry name" value="U5 small nuclear ribonucleoprotein helicase"/>
    <property type="match status" value="1"/>
</dbReference>